<dbReference type="CDD" id="cd03024">
    <property type="entry name" value="DsbA_FrnE"/>
    <property type="match status" value="1"/>
</dbReference>
<dbReference type="PANTHER" id="PTHR13887:SF41">
    <property type="entry name" value="THIOREDOXIN SUPERFAMILY PROTEIN"/>
    <property type="match status" value="1"/>
</dbReference>
<dbReference type="PANTHER" id="PTHR13887">
    <property type="entry name" value="GLUTATHIONE S-TRANSFERASE KAPPA"/>
    <property type="match status" value="1"/>
</dbReference>
<organism evidence="2 3">
    <name type="scientific">Arsenicibacter rosenii</name>
    <dbReference type="NCBI Taxonomy" id="1750698"/>
    <lineage>
        <taxon>Bacteria</taxon>
        <taxon>Pseudomonadati</taxon>
        <taxon>Bacteroidota</taxon>
        <taxon>Cytophagia</taxon>
        <taxon>Cytophagales</taxon>
        <taxon>Spirosomataceae</taxon>
        <taxon>Arsenicibacter</taxon>
    </lineage>
</organism>
<feature type="domain" description="DSBA-like thioredoxin" evidence="1">
    <location>
        <begin position="3"/>
        <end position="205"/>
    </location>
</feature>
<dbReference type="EMBL" id="MORL01000007">
    <property type="protein sequence ID" value="OIN58481.1"/>
    <property type="molecule type" value="Genomic_DNA"/>
</dbReference>
<dbReference type="InterPro" id="IPR001853">
    <property type="entry name" value="DSBA-like_thioredoxin_dom"/>
</dbReference>
<dbReference type="GO" id="GO:0016491">
    <property type="term" value="F:oxidoreductase activity"/>
    <property type="evidence" value="ECO:0007669"/>
    <property type="project" value="InterPro"/>
</dbReference>
<protein>
    <submittedName>
        <fullName evidence="2">Disulfide bond formation protein DsbA</fullName>
    </submittedName>
</protein>
<evidence type="ECO:0000259" key="1">
    <source>
        <dbReference type="Pfam" id="PF01323"/>
    </source>
</evidence>
<dbReference type="RefSeq" id="WP_071504152.1">
    <property type="nucleotide sequence ID" value="NZ_MORL01000007.1"/>
</dbReference>
<dbReference type="AlphaFoldDB" id="A0A1S2VIA7"/>
<sequence length="236" mass="26725">MEVEIWSDVMCPFCYIGKRKFEQALSQFPQRDQVKITWKSFLLNPDMQTDPDKTIHEYLAENKGWSVDQAKAIGAQVTEMAREVGLTYDFDRAVVANAINAHRVIQLAKTNGLGDAIEERLFRAYFTEGRNIDDFDTLIELATEIGLAKDDVEAVLTSDRFMEEVQREVYEAQQVGARGVPFFVLNRRYAVSGAQQTPTFLNALQTAWSEWEKTQPKPVILNDDASTCTPEDGCAI</sequence>
<dbReference type="OrthoDB" id="9799122at2"/>
<accession>A0A1S2VIA7</accession>
<name>A0A1S2VIA7_9BACT</name>
<dbReference type="InterPro" id="IPR036249">
    <property type="entry name" value="Thioredoxin-like_sf"/>
</dbReference>
<keyword evidence="3" id="KW-1185">Reference proteome</keyword>
<dbReference type="Pfam" id="PF01323">
    <property type="entry name" value="DSBA"/>
    <property type="match status" value="1"/>
</dbReference>
<comment type="caution">
    <text evidence="2">The sequence shown here is derived from an EMBL/GenBank/DDBJ whole genome shotgun (WGS) entry which is preliminary data.</text>
</comment>
<evidence type="ECO:0000313" key="3">
    <source>
        <dbReference type="Proteomes" id="UP000181790"/>
    </source>
</evidence>
<gene>
    <name evidence="2" type="ORF">BLX24_15700</name>
</gene>
<dbReference type="Gene3D" id="3.40.30.10">
    <property type="entry name" value="Glutaredoxin"/>
    <property type="match status" value="1"/>
</dbReference>
<dbReference type="SUPFAM" id="SSF52833">
    <property type="entry name" value="Thioredoxin-like"/>
    <property type="match status" value="1"/>
</dbReference>
<evidence type="ECO:0000313" key="2">
    <source>
        <dbReference type="EMBL" id="OIN58481.1"/>
    </source>
</evidence>
<dbReference type="Proteomes" id="UP000181790">
    <property type="component" value="Unassembled WGS sequence"/>
</dbReference>
<reference evidence="2 3" key="1">
    <citation type="submission" date="2016-10" db="EMBL/GenBank/DDBJ databases">
        <title>Arsenicibacter rosenii gen. nov., sp. nov., an efficient arsenic-methylating bacterium isolated from an arsenic-contaminated paddy soil.</title>
        <authorList>
            <person name="Huang K."/>
        </authorList>
    </citation>
    <scope>NUCLEOTIDE SEQUENCE [LARGE SCALE GENOMIC DNA]</scope>
    <source>
        <strain evidence="2 3">SM-1</strain>
    </source>
</reference>
<proteinExistence type="predicted"/>